<feature type="compositionally biased region" description="Low complexity" evidence="1">
    <location>
        <begin position="3034"/>
        <end position="3049"/>
    </location>
</feature>
<feature type="compositionally biased region" description="Basic and acidic residues" evidence="1">
    <location>
        <begin position="3053"/>
        <end position="3066"/>
    </location>
</feature>
<feature type="region of interest" description="Disordered" evidence="1">
    <location>
        <begin position="1121"/>
        <end position="1157"/>
    </location>
</feature>
<feature type="compositionally biased region" description="Polar residues" evidence="1">
    <location>
        <begin position="1720"/>
        <end position="1736"/>
    </location>
</feature>
<feature type="region of interest" description="Disordered" evidence="1">
    <location>
        <begin position="3324"/>
        <end position="3345"/>
    </location>
</feature>
<sequence>MDTAGGAVAAVSSIVAAANQTTSSPVPASSSPSANVIIHGNQSHGNVGAGVGGHHDHHHHHHSSLVHSNIISSASNSSSSSSNSSSGSLIIGHGSAGSGGNIAGGGSSNSSTSSNSSGYGSTSATPTNSYESHGTPTTPVAIAEPIIPVATVATVTPFYSEAINHQANNTQNYSAQHQQQQQPQYQLNSASQHLGQPAVPQHSQTNFSNHQQHQSLQQHQLQPQLQHSQRSQSYSYPTVYDYNQQYQQDSSLLTQQQQIHPGTAATAYGLGASSTSSSGNFDPTLQSNSLTPYQQSMGHSYKSVGPTAIPYERQRSSSGHLGSYQNDTTANKHSQPFGSTSASAASNASTSSGSNNLSASKSRSSTSLLGSMSSSSSSSGNPTSSVATTKPQAAATPFYAQPLAQAQTASASSYYAELQKHKMPLDYHHDQFGNFPNASAAAYHQQQKYYAAAKSQLKETGSYGSTPAKSLYHNANSFYGGSMAQHGASSMLAPNAGYIYPSTAYPTALGYESSSLDAVYRKSSATAPTLNSSTWHWGMDYAAGGNSRTTAAVAGGTAPPPTAAGHLPTATVAPTHASYLAPANTSHRDPYYMTADKYAMKYDKYPAAAPPPPYQQNAYVSSPATRHHHHLWPGGGHNPTAAGPPPPHSHVPHAGMHGSVNPYYSTNPAAAARQPCCPQPPYQTQNCYYPPTAAVPPPPPTGRITHGQPMGNLSQLTAAYPNQQSHMNQPASKYPASGLDYPPLSVNKLKTPNDLYLGTHHYDAATANPSTHTHLSHHRHPTGYQYGAAVPPVPGNQQLYTSNPQPHHPAHGQQPAVPLIAHDPHGSGYTNDLTTSYDSYLHEPISNSNSAAMGLGGAAAEMAATNYAVSTAKRALLDYRKPVTQTPPGDYYRPEQTGHRENAHPNYGGASHHHSTGDLLLNSSETTTSFNEYDSTAAYGHEAAADNQSKPASDDSTKNLSLRDFIANWNDDEDDYATGNEELMAFDQQQGSGVINEMLQNVNVESSHDDTTNLLQEKPLKAAEVPQSSVSTLPEDMYAQQYANLPDIIVDIEKSSNVNTFGPIADVQVAPNVSDMEKSTLNNLTTATGAQVAPNESANPTALSLDNFDVEKELDQLQQLQRKTGEDSVIVKPSQHNNVVVPGETPKSDITPPEENPQLTFEDLNLENAKTNNVPPASSATRPSATSVSNDAEGYDSGCSRHSNESSLFEKEYETFINKISTSCENLSKADKDIEQKVQDFSKFYKRKRKMRDENSKKPTEDLAMQDNKKSRNEAPNSPKESNFPQVYTKKSRNRTSSNASNKMAPKRRRKPSSFYYKAMQNIRRYPQHRCQMVRDYMADLKEKHLPLIKRQSIKNYSMQASPEAGDEELRPLPLKTLVLGVINSEDFRERFVISTMEMEEEEMEEDCTASEEKHICPDPSCETCEVIRSLMESQEVDAAAAAAIGDVNNFQTDVVKLSDEEIKNLASTEEIIVAKEVEDLSEGKVVLIPELPGEVSDVTKPEEETMIAEEQLAAQILEQELAQKDFRENLSSSTGGVIRKADLTTVTLTESCSNVIQSTKPDVETFNPSFQAIDSISAQPKIPNSEEDKPTLTNEITREIPQQEDLIPINSASEHPAPKDMFPEQRNPVIKIVNSYPNKEESPAQLMVQPANSEPREEPDQPSPKPIDSPRATSVIRKIETKPSDHDFEVKKKCYDRPDLDAASPQALQTTVIRKAKGKSQQSEENSNSPKPQTSSDEKSQKVKEKSAKNPPIILRIKAQTTTVIRKHVTANPEGSEPKESASSYINKTFTVSKVSPNKSDSEESSDSESDTSNSSSSSSENSDEERDESHSSSASDSDTDAEPENETLKTLRKVVEKCEKLSKIHETQKMKTETGDIYKTKGMLKEFNPTPADLNEDSKFSEESDVREVVASSPKLENPEIPQDKFISSTLATPKSPTPARSSRASEERELQMRSNEDEDQLSRSSVLATSLVPETDLVHAKCEDNLVENEEAPLDLSRQLSPLQTPVEDCHHSPNYNARESKEPLDFQAHVSSEESGLENIKPQSREQIIEPASTLNNIEEKRDAACKSPVVISVNESYLGSPQGNDENSAVLSPSGSKSQAGLNFDDPLTKNSDPSVVPLDIPCDESATENQVQQFQNEGVFIDETIAKHPDLSILPLDITVDGSITKNQDQTPQSSLVPVSTTNSSSMDNPESADSSCNPEKQEIIELSEDSSSSEESDGEEDLNVRNNQGSRDKFSRTASEVVNSENIVDITADSTSDEDLESEDDVISKPITPVKLRDLSDNESRPSSVDDANEPLFGNEDESQFNLVAKTPEIPVEALDESLKISLGLLLKEVENCDSLKETIPGSIDAKENQKTQGAEMDLQTGNDNESQTPTSCENLGSISKISIPLNPLEHHNLELQSSDKTLAHIMEPCSKSGSEVSLVHSNLEDAAHSPTADSSVLKGSVIADLGDLFSKDIRPNVQEVKCSTGNQNCEKGSTLAEKSREYSLLGEILEPDTKKTSVFAHECQEETSTGNRDQSEISTITDQIRENFLFGEALKPTSNKTSEFQNEDFTASCDKHPKNSLETNEIQKNTPERIESPIPELEPREEQQQTPGTIRSPTPEIENHVDLSNDSSTSSESTDSINQLPSIPQSENCVEIDREQQKTSERIASPTTELEVTEEQQKTPKSIASPTSEMEAIEEQQQTPESIRNPTSEMESHVDLSMDSMASSESPESINQLPSIPQLENCVAIDREQQETSERIWSPILELKTTEDQQKTPERIDSPTSEMERHVELSNDLTTSSESMDSINKLSSIQQPENCIEIGKEPQETSERIRSPLPELEMAQEQQKTPESLASPTSELERHVELSNDSTTSSESMDPINEISSISQPMDSIKTNDKVPEGTENLIPDLEIREEQQKSLKAIRSPTPVPQSQADLSDDSTTSSESSDASRSDDELETMDLHKRVDPTGNDLDRQSFQGLLENRETDAVSPVTPKRESNVEDDTVSDHDNEKLDSYSNLIPNSDDISSPRLEGSKISDNESDTSSQSSSDSSSSDASSPKRVLEENTVLDHESDSSSQSSDSSSDSESTLSPKGKTEEDAPDKLNIEPKSDALDLPKCCESSQEEDCVSVAKIGINGPKFSTQADEVVSEFSKSSSTSVDVDAEISHRKISNNVDDDLSVPDERENVPTCSNPSTPQSVTLLEKERTNSIIESTAEEILGQENLSADLKQEMLQDIAVEPQTKSEQISPEIDALKSLQEPLENENIEKPIYSVDFDGEVDTDKSTAEPGEVVNTETNSLNLDPEVETEISGIVESSDDPKIVLDIQFDTCTVSNSKEDSPNNDEFEPQDSQKEVFSIQDASLSQSAFLDDSTSTTKIEVMETAASQIPAASFTKYESQERAINDSPCTAIDFVENCNDVFISSTSANCDEGKSLDIESNSSQESKEVLLTKESLSQETRQQETKDKFGKDNLPTQEEGSTGDSPKTTEEIYSPSQIQEDSEEIQTEKQPDEVVASSAGSSEFIEETTESELKVQPELPKIPNEATEKEVESNAELTEKLAEAIQTEDSTFEEFPQSSERPKDSEVQKEIIIAEEPRETEVSELAEEPSDSEVNINQEISESVEGHITSEEFFTNKDNLTELEETVSPKAIAKVTGGLEDPQLSPPKEKAADKDPMSLKEISNITHGVEDPQKSLHDEREVISSTDLEVPNTVSVSDHLPETEESKIEENIAKSSPNVTETILKKSPLPLRSRETSPEMNFWNTKGKYRALRNKRTNISKCNNESKRSSSRKKSSKANLSQSTTDESSEDQDFILESQEKVAIALEVTESLNSSVNQSEVIESQEISEKKKILVGISADQSKSLESEKFAESVDLPKEVPLTADQFEIDLDDIPLPPPRSEEIKRPEIDNPRQDVATKYHSIRKRDSSPIESAKTLSADISKSVNTPNDSSPAGAYTDAEISSNSPDETTENDEEIAMVLSPKETSRTLSEDISSSENTPNESITADESNNDKCFNSTTKAATESYGETVLTSHHRRTSSPKEPRKSLYDDLSSSVNTPIGANPADASKDAEGPISSTDAVVEIDGGEIAIRSGSQETSSQSEAPKSLYKHISNNVNTPSATCPADEPYDVSNSVNPANESSPAVETHGIKCSSIFGDANSHDGIDLVPNQDISGRENTPNERSPAAEISLEHSNISADIAADGDNEIARISSPNERPKTPSADISCNVNTPNEIATTDDDFLSCKFQTSFDDGSDFNGFEDPHEEELLRREVENLNEDSAANDGFQYAISHLAVNKSPSKSSEIDELEALEKELSQQCLAQERDESKTEVDLDLVDRQGNNETEPQRVSLTNVSISTNDIEHIKKMLESDEEPANEENENASDDDTPQKNASGLECKENISSTNLCVIPKLSDLCRAALNSSLNIKNLTIVQSNANANDEDLEVVVATEMQTMGLESSNATPQNLLVERELSVEEALAEMYRQAGVLLSDPEDNESDKASITHNNNTTTNTTTAVAPNQDLLLINLHEILNSSDNDVYVLQCDISDNSNNNNNPTTNQVSENNATPANSDENQEIILPTERFNTLQLIGIVNRDNEGSEIHIISSDSESEVIILSDCDTDVEFQPPQPPPKCFSPRPPHREYIPFITDYEDQSSDSMSDLSTIHHEEIVPDNLNKFLQEEFFKYLHEKYAQKKLSRYYHANRVLKKYKKTRLLNKYRS</sequence>
<feature type="region of interest" description="Disordered" evidence="1">
    <location>
        <begin position="1885"/>
        <end position="1971"/>
    </location>
</feature>
<organism evidence="2">
    <name type="scientific">Musca domestica</name>
    <name type="common">House fly</name>
    <dbReference type="NCBI Taxonomy" id="7370"/>
    <lineage>
        <taxon>Eukaryota</taxon>
        <taxon>Metazoa</taxon>
        <taxon>Ecdysozoa</taxon>
        <taxon>Arthropoda</taxon>
        <taxon>Hexapoda</taxon>
        <taxon>Insecta</taxon>
        <taxon>Pterygota</taxon>
        <taxon>Neoptera</taxon>
        <taxon>Endopterygota</taxon>
        <taxon>Diptera</taxon>
        <taxon>Brachycera</taxon>
        <taxon>Muscomorpha</taxon>
        <taxon>Muscoidea</taxon>
        <taxon>Muscidae</taxon>
        <taxon>Musca</taxon>
    </lineage>
</organism>
<reference evidence="2" key="1">
    <citation type="submission" date="2020-05" db="UniProtKB">
        <authorList>
            <consortium name="EnsemblMetazoa"/>
        </authorList>
    </citation>
    <scope>IDENTIFICATION</scope>
    <source>
        <strain evidence="2">Aabys</strain>
    </source>
</reference>
<feature type="region of interest" description="Disordered" evidence="1">
    <location>
        <begin position="270"/>
        <end position="389"/>
    </location>
</feature>
<feature type="compositionally biased region" description="Basic and acidic residues" evidence="1">
    <location>
        <begin position="3657"/>
        <end position="3668"/>
    </location>
</feature>
<feature type="compositionally biased region" description="Polar residues" evidence="1">
    <location>
        <begin position="1274"/>
        <end position="1286"/>
    </location>
</feature>
<feature type="region of interest" description="Disordered" evidence="1">
    <location>
        <begin position="2355"/>
        <end position="2384"/>
    </location>
</feature>
<feature type="compositionally biased region" description="Basic residues" evidence="1">
    <location>
        <begin position="3757"/>
        <end position="3768"/>
    </location>
</feature>
<feature type="compositionally biased region" description="Basic and acidic residues" evidence="1">
    <location>
        <begin position="3709"/>
        <end position="3722"/>
    </location>
</feature>
<feature type="compositionally biased region" description="Low complexity" evidence="1">
    <location>
        <begin position="2620"/>
        <end position="2632"/>
    </location>
</feature>
<feature type="region of interest" description="Disordered" evidence="1">
    <location>
        <begin position="2170"/>
        <end position="2308"/>
    </location>
</feature>
<feature type="region of interest" description="Disordered" evidence="1">
    <location>
        <begin position="2548"/>
        <end position="2731"/>
    </location>
</feature>
<feature type="region of interest" description="Disordered" evidence="1">
    <location>
        <begin position="1246"/>
        <end position="1314"/>
    </location>
</feature>
<feature type="compositionally biased region" description="Acidic residues" evidence="1">
    <location>
        <begin position="4361"/>
        <end position="4377"/>
    </location>
</feature>
<feature type="region of interest" description="Disordered" evidence="1">
    <location>
        <begin position="21"/>
        <end position="137"/>
    </location>
</feature>
<feature type="compositionally biased region" description="Low complexity" evidence="1">
    <location>
        <begin position="338"/>
        <end position="385"/>
    </location>
</feature>
<feature type="compositionally biased region" description="Low complexity" evidence="1">
    <location>
        <begin position="21"/>
        <end position="34"/>
    </location>
</feature>
<feature type="compositionally biased region" description="Polar residues" evidence="1">
    <location>
        <begin position="2859"/>
        <end position="2882"/>
    </location>
</feature>
<feature type="compositionally biased region" description="Basic and acidic residues" evidence="1">
    <location>
        <begin position="1946"/>
        <end position="1958"/>
    </location>
</feature>
<dbReference type="VEuPathDB" id="VectorBase:MDOMA2_020955"/>
<feature type="compositionally biased region" description="Polar residues" evidence="1">
    <location>
        <begin position="3925"/>
        <end position="3942"/>
    </location>
</feature>
<feature type="region of interest" description="Disordered" evidence="1">
    <location>
        <begin position="1599"/>
        <end position="1851"/>
    </location>
</feature>
<feature type="region of interest" description="Disordered" evidence="1">
    <location>
        <begin position="4310"/>
        <end position="4341"/>
    </location>
</feature>
<feature type="compositionally biased region" description="Basic and acidic residues" evidence="1">
    <location>
        <begin position="1898"/>
        <end position="1910"/>
    </location>
</feature>
<feature type="compositionally biased region" description="Polar residues" evidence="1">
    <location>
        <begin position="3464"/>
        <end position="3476"/>
    </location>
</feature>
<feature type="compositionally biased region" description="Low complexity" evidence="1">
    <location>
        <begin position="4539"/>
        <end position="4555"/>
    </location>
</feature>
<feature type="compositionally biased region" description="Basic and acidic residues" evidence="1">
    <location>
        <begin position="2282"/>
        <end position="2291"/>
    </location>
</feature>
<feature type="compositionally biased region" description="Basic and acidic residues" evidence="1">
    <location>
        <begin position="2986"/>
        <end position="3006"/>
    </location>
</feature>
<feature type="compositionally biased region" description="Polar residues" evidence="1">
    <location>
        <begin position="1928"/>
        <end position="1945"/>
    </location>
</feature>
<feature type="compositionally biased region" description="Polar residues" evidence="1">
    <location>
        <begin position="272"/>
        <end position="298"/>
    </location>
</feature>
<evidence type="ECO:0000256" key="1">
    <source>
        <dbReference type="SAM" id="MobiDB-lite"/>
    </source>
</evidence>
<feature type="compositionally biased region" description="Basic and acidic residues" evidence="1">
    <location>
        <begin position="892"/>
        <end position="903"/>
    </location>
</feature>
<feature type="region of interest" description="Disordered" evidence="1">
    <location>
        <begin position="1169"/>
        <end position="1205"/>
    </location>
</feature>
<feature type="compositionally biased region" description="Polar residues" evidence="1">
    <location>
        <begin position="1782"/>
        <end position="1800"/>
    </location>
</feature>
<feature type="compositionally biased region" description="Basic and acidic residues" evidence="1">
    <location>
        <begin position="2814"/>
        <end position="2826"/>
    </location>
</feature>
<evidence type="ECO:0000313" key="4">
    <source>
        <dbReference type="RefSeq" id="XP_058981635.1"/>
    </source>
</evidence>
<feature type="compositionally biased region" description="Polar residues" evidence="1">
    <location>
        <begin position="4330"/>
        <end position="4341"/>
    </location>
</feature>
<feature type="region of interest" description="Disordered" evidence="1">
    <location>
        <begin position="2746"/>
        <end position="3111"/>
    </location>
</feature>
<gene>
    <name evidence="2" type="primary">101889377</name>
    <name evidence="4" type="synonym">LOC101889377</name>
</gene>
<feature type="compositionally biased region" description="Low complexity" evidence="1">
    <location>
        <begin position="210"/>
        <end position="233"/>
    </location>
</feature>
<feature type="compositionally biased region" description="Gly residues" evidence="1">
    <location>
        <begin position="94"/>
        <end position="107"/>
    </location>
</feature>
<feature type="region of interest" description="Disordered" evidence="1">
    <location>
        <begin position="3646"/>
        <end position="3804"/>
    </location>
</feature>
<feature type="compositionally biased region" description="Basic and acidic residues" evidence="1">
    <location>
        <begin position="1251"/>
        <end position="1273"/>
    </location>
</feature>
<feature type="compositionally biased region" description="Low complexity" evidence="1">
    <location>
        <begin position="171"/>
        <end position="192"/>
    </location>
</feature>
<feature type="compositionally biased region" description="Polar residues" evidence="1">
    <location>
        <begin position="2572"/>
        <end position="2581"/>
    </location>
</feature>
<feature type="region of interest" description="Disordered" evidence="1">
    <location>
        <begin position="171"/>
        <end position="233"/>
    </location>
</feature>
<feature type="compositionally biased region" description="Low complexity" evidence="1">
    <location>
        <begin position="2923"/>
        <end position="2939"/>
    </location>
</feature>
<feature type="compositionally biased region" description="Polar residues" evidence="1">
    <location>
        <begin position="4214"/>
        <end position="4223"/>
    </location>
</feature>
<feature type="compositionally biased region" description="Polar residues" evidence="1">
    <location>
        <begin position="2548"/>
        <end position="2561"/>
    </location>
</feature>
<feature type="compositionally biased region" description="Basic and acidic residues" evidence="1">
    <location>
        <begin position="2760"/>
        <end position="2785"/>
    </location>
</feature>
<feature type="compositionally biased region" description="Basic and acidic residues" evidence="1">
    <location>
        <begin position="2940"/>
        <end position="2966"/>
    </location>
</feature>
<feature type="compositionally biased region" description="Polar residues" evidence="1">
    <location>
        <begin position="2836"/>
        <end position="2850"/>
    </location>
</feature>
<reference evidence="4" key="2">
    <citation type="submission" date="2025-05" db="UniProtKB">
        <authorList>
            <consortium name="RefSeq"/>
        </authorList>
    </citation>
    <scope>IDENTIFICATION</scope>
    <source>
        <strain evidence="4">Aabys</strain>
        <tissue evidence="4">Whole body</tissue>
    </source>
</reference>
<feature type="compositionally biased region" description="Basic and acidic residues" evidence="1">
    <location>
        <begin position="3451"/>
        <end position="3461"/>
    </location>
</feature>
<feature type="compositionally biased region" description="Polar residues" evidence="1">
    <location>
        <begin position="2787"/>
        <end position="2809"/>
    </location>
</feature>
<feature type="compositionally biased region" description="Polar residues" evidence="1">
    <location>
        <begin position="2691"/>
        <end position="2705"/>
    </location>
</feature>
<feature type="region of interest" description="Disordered" evidence="1">
    <location>
        <begin position="802"/>
        <end position="827"/>
    </location>
</feature>
<feature type="compositionally biased region" description="Polar residues" evidence="1">
    <location>
        <begin position="2675"/>
        <end position="2684"/>
    </location>
</feature>
<dbReference type="EnsemblMetazoa" id="MDOA015274-RA">
    <property type="protein sequence ID" value="MDOA015274-PA"/>
    <property type="gene ID" value="MDOA015274"/>
</dbReference>
<feature type="compositionally biased region" description="Polar residues" evidence="1">
    <location>
        <begin position="316"/>
        <end position="337"/>
    </location>
</feature>
<feature type="compositionally biased region" description="Polar residues" evidence="1">
    <location>
        <begin position="3180"/>
        <end position="3191"/>
    </location>
</feature>
<keyword evidence="3" id="KW-1185">Reference proteome</keyword>
<dbReference type="eggNOG" id="ENOG502TCTR">
    <property type="taxonomic scope" value="Eukaryota"/>
</dbReference>
<feature type="compositionally biased region" description="Polar residues" evidence="1">
    <location>
        <begin position="126"/>
        <end position="137"/>
    </location>
</feature>
<name>A0A1I8NHQ9_MUSDO</name>
<evidence type="ECO:0000313" key="2">
    <source>
        <dbReference type="EnsemblMetazoa" id="MDOA015274-PA"/>
    </source>
</evidence>
<feature type="region of interest" description="Disordered" evidence="1">
    <location>
        <begin position="4539"/>
        <end position="4561"/>
    </location>
</feature>
<feature type="compositionally biased region" description="Basic residues" evidence="1">
    <location>
        <begin position="55"/>
        <end position="64"/>
    </location>
</feature>
<feature type="region of interest" description="Disordered" evidence="1">
    <location>
        <begin position="622"/>
        <end position="654"/>
    </location>
</feature>
<feature type="region of interest" description="Disordered" evidence="1">
    <location>
        <begin position="4152"/>
        <end position="4223"/>
    </location>
</feature>
<feature type="region of interest" description="Disordered" evidence="1">
    <location>
        <begin position="3164"/>
        <end position="3191"/>
    </location>
</feature>
<feature type="compositionally biased region" description="Acidic residues" evidence="1">
    <location>
        <begin position="3592"/>
        <end position="3601"/>
    </location>
</feature>
<feature type="region of interest" description="Disordered" evidence="1">
    <location>
        <begin position="2082"/>
        <end position="2127"/>
    </location>
</feature>
<feature type="compositionally biased region" description="Basic and acidic residues" evidence="1">
    <location>
        <begin position="2647"/>
        <end position="2657"/>
    </location>
</feature>
<accession>A0A1I8NHQ9</accession>
<feature type="compositionally biased region" description="Polar residues" evidence="1">
    <location>
        <begin position="2716"/>
        <end position="2731"/>
    </location>
</feature>
<feature type="compositionally biased region" description="Low complexity" evidence="1">
    <location>
        <begin position="3067"/>
        <end position="3080"/>
    </location>
</feature>
<proteinExistence type="predicted"/>
<feature type="compositionally biased region" description="Basic and acidic residues" evidence="1">
    <location>
        <begin position="2582"/>
        <end position="2599"/>
    </location>
</feature>
<feature type="compositionally biased region" description="Polar residues" evidence="1">
    <location>
        <begin position="4103"/>
        <end position="4112"/>
    </location>
</feature>
<dbReference type="VEuPathDB" id="VectorBase:MDOA015274"/>
<feature type="compositionally biased region" description="Basic and acidic residues" evidence="1">
    <location>
        <begin position="3536"/>
        <end position="3545"/>
    </location>
</feature>
<feature type="compositionally biased region" description="Polar residues" evidence="1">
    <location>
        <begin position="3007"/>
        <end position="3018"/>
    </location>
</feature>
<feature type="compositionally biased region" description="Polar residues" evidence="1">
    <location>
        <begin position="2082"/>
        <end position="2106"/>
    </location>
</feature>
<feature type="region of interest" description="Disordered" evidence="1">
    <location>
        <begin position="3557"/>
        <end position="3606"/>
    </location>
</feature>
<feature type="compositionally biased region" description="Acidic residues" evidence="1">
    <location>
        <begin position="2212"/>
        <end position="2228"/>
    </location>
</feature>
<feature type="compositionally biased region" description="Basic and acidic residues" evidence="1">
    <location>
        <begin position="3678"/>
        <end position="3692"/>
    </location>
</feature>
<feature type="compositionally biased region" description="Polar residues" evidence="1">
    <location>
        <begin position="2371"/>
        <end position="2384"/>
    </location>
</feature>
<feature type="compositionally biased region" description="Polar residues" evidence="1">
    <location>
        <begin position="4084"/>
        <end position="4095"/>
    </location>
</feature>
<feature type="region of interest" description="Disordered" evidence="1">
    <location>
        <begin position="3270"/>
        <end position="3293"/>
    </location>
</feature>
<dbReference type="RefSeq" id="XP_058981635.1">
    <property type="nucleotide sequence ID" value="XM_059125652.1"/>
</dbReference>
<feature type="region of interest" description="Disordered" evidence="1">
    <location>
        <begin position="3875"/>
        <end position="4138"/>
    </location>
</feature>
<evidence type="ECO:0000313" key="3">
    <source>
        <dbReference type="Proteomes" id="UP001652621"/>
    </source>
</evidence>
<feature type="compositionally biased region" description="Polar residues" evidence="1">
    <location>
        <begin position="4162"/>
        <end position="4173"/>
    </location>
</feature>
<feature type="compositionally biased region" description="Polar residues" evidence="1">
    <location>
        <begin position="2170"/>
        <end position="2205"/>
    </location>
</feature>
<feature type="compositionally biased region" description="Basic and acidic residues" evidence="1">
    <location>
        <begin position="4313"/>
        <end position="4328"/>
    </location>
</feature>
<feature type="compositionally biased region" description="Polar residues" evidence="1">
    <location>
        <begin position="4122"/>
        <end position="4135"/>
    </location>
</feature>
<feature type="compositionally biased region" description="Low complexity" evidence="1">
    <location>
        <begin position="1174"/>
        <end position="1189"/>
    </location>
</feature>
<feature type="region of interest" description="Disordered" evidence="1">
    <location>
        <begin position="4361"/>
        <end position="4387"/>
    </location>
</feature>
<feature type="compositionally biased region" description="Basic and acidic residues" evidence="1">
    <location>
        <begin position="1737"/>
        <end position="1749"/>
    </location>
</feature>
<feature type="compositionally biased region" description="Polar residues" evidence="1">
    <location>
        <begin position="2633"/>
        <end position="2644"/>
    </location>
</feature>
<feature type="compositionally biased region" description="Low complexity" evidence="1">
    <location>
        <begin position="65"/>
        <end position="93"/>
    </location>
</feature>
<dbReference type="STRING" id="7370.A0A1I8NHQ9"/>
<feature type="region of interest" description="Disordered" evidence="1">
    <location>
        <begin position="880"/>
        <end position="921"/>
    </location>
</feature>
<feature type="compositionally biased region" description="Basic and acidic residues" evidence="1">
    <location>
        <begin position="4031"/>
        <end position="4040"/>
    </location>
</feature>
<protein>
    <submittedName>
        <fullName evidence="4">Titin</fullName>
    </submittedName>
</protein>
<dbReference type="OrthoDB" id="8045750at2759"/>
<feature type="compositionally biased region" description="Low complexity" evidence="1">
    <location>
        <begin position="4494"/>
        <end position="4505"/>
    </location>
</feature>
<feature type="compositionally biased region" description="Polar residues" evidence="1">
    <location>
        <begin position="2243"/>
        <end position="2253"/>
    </location>
</feature>
<feature type="compositionally biased region" description="Basic and acidic residues" evidence="1">
    <location>
        <begin position="3890"/>
        <end position="3908"/>
    </location>
</feature>
<feature type="compositionally biased region" description="Low complexity" evidence="1">
    <location>
        <begin position="108"/>
        <end position="125"/>
    </location>
</feature>
<feature type="compositionally biased region" description="Low complexity" evidence="1">
    <location>
        <begin position="1812"/>
        <end position="1822"/>
    </location>
</feature>
<feature type="compositionally biased region" description="Polar residues" evidence="1">
    <location>
        <begin position="3693"/>
        <end position="3706"/>
    </location>
</feature>
<feature type="region of interest" description="Disordered" evidence="1">
    <location>
        <begin position="4480"/>
        <end position="4505"/>
    </location>
</feature>
<feature type="compositionally biased region" description="Basic and acidic residues" evidence="1">
    <location>
        <begin position="1678"/>
        <end position="1701"/>
    </location>
</feature>
<feature type="compositionally biased region" description="Acidic residues" evidence="1">
    <location>
        <begin position="2262"/>
        <end position="2272"/>
    </location>
</feature>
<feature type="region of interest" description="Disordered" evidence="1">
    <location>
        <begin position="3416"/>
        <end position="3545"/>
    </location>
</feature>
<dbReference type="Proteomes" id="UP001652621">
    <property type="component" value="Unplaced"/>
</dbReference>
<feature type="compositionally biased region" description="Basic and acidic residues" evidence="1">
    <location>
        <begin position="3570"/>
        <end position="3579"/>
    </location>
</feature>
<feature type="compositionally biased region" description="Basic and acidic residues" evidence="1">
    <location>
        <begin position="3086"/>
        <end position="3106"/>
    </location>
</feature>
<feature type="compositionally biased region" description="Polar residues" evidence="1">
    <location>
        <begin position="3982"/>
        <end position="4013"/>
    </location>
</feature>